<dbReference type="PROSITE" id="PS50850">
    <property type="entry name" value="MFS"/>
    <property type="match status" value="1"/>
</dbReference>
<feature type="transmembrane region" description="Helical" evidence="6">
    <location>
        <begin position="131"/>
        <end position="155"/>
    </location>
</feature>
<dbReference type="InterPro" id="IPR011701">
    <property type="entry name" value="MFS"/>
</dbReference>
<feature type="transmembrane region" description="Helical" evidence="6">
    <location>
        <begin position="98"/>
        <end position="119"/>
    </location>
</feature>
<evidence type="ECO:0000313" key="8">
    <source>
        <dbReference type="EMBL" id="MBC6996305.1"/>
    </source>
</evidence>
<evidence type="ECO:0000259" key="7">
    <source>
        <dbReference type="PROSITE" id="PS50850"/>
    </source>
</evidence>
<protein>
    <submittedName>
        <fullName evidence="8">MFS transporter</fullName>
    </submittedName>
</protein>
<evidence type="ECO:0000256" key="1">
    <source>
        <dbReference type="ARBA" id="ARBA00004651"/>
    </source>
</evidence>
<feature type="transmembrane region" description="Helical" evidence="6">
    <location>
        <begin position="310"/>
        <end position="326"/>
    </location>
</feature>
<feature type="transmembrane region" description="Helical" evidence="6">
    <location>
        <begin position="72"/>
        <end position="92"/>
    </location>
</feature>
<evidence type="ECO:0000256" key="6">
    <source>
        <dbReference type="SAM" id="Phobius"/>
    </source>
</evidence>
<name>A0A923PPR0_9BACT</name>
<proteinExistence type="predicted"/>
<dbReference type="AlphaFoldDB" id="A0A923PPR0"/>
<comment type="subcellular location">
    <subcellularLocation>
        <location evidence="1">Cell membrane</location>
        <topology evidence="1">Multi-pass membrane protein</topology>
    </subcellularLocation>
</comment>
<feature type="transmembrane region" description="Helical" evidence="6">
    <location>
        <begin position="247"/>
        <end position="269"/>
    </location>
</feature>
<keyword evidence="3 6" id="KW-0812">Transmembrane</keyword>
<feature type="transmembrane region" description="Helical" evidence="6">
    <location>
        <begin position="7"/>
        <end position="25"/>
    </location>
</feature>
<dbReference type="InterPro" id="IPR036259">
    <property type="entry name" value="MFS_trans_sf"/>
</dbReference>
<dbReference type="SUPFAM" id="SSF103473">
    <property type="entry name" value="MFS general substrate transporter"/>
    <property type="match status" value="1"/>
</dbReference>
<dbReference type="InterPro" id="IPR020846">
    <property type="entry name" value="MFS_dom"/>
</dbReference>
<evidence type="ECO:0000256" key="5">
    <source>
        <dbReference type="ARBA" id="ARBA00023136"/>
    </source>
</evidence>
<keyword evidence="2" id="KW-1003">Cell membrane</keyword>
<dbReference type="InterPro" id="IPR050189">
    <property type="entry name" value="MFS_Efflux_Transporters"/>
</dbReference>
<evidence type="ECO:0000256" key="3">
    <source>
        <dbReference type="ARBA" id="ARBA00022692"/>
    </source>
</evidence>
<keyword evidence="4 6" id="KW-1133">Transmembrane helix</keyword>
<feature type="transmembrane region" description="Helical" evidence="6">
    <location>
        <begin position="406"/>
        <end position="425"/>
    </location>
</feature>
<dbReference type="EMBL" id="JACSIT010000152">
    <property type="protein sequence ID" value="MBC6996305.1"/>
    <property type="molecule type" value="Genomic_DNA"/>
</dbReference>
<accession>A0A923PPR0</accession>
<evidence type="ECO:0000256" key="2">
    <source>
        <dbReference type="ARBA" id="ARBA00022475"/>
    </source>
</evidence>
<sequence>MNNEKRLLFILAAVQFSHIIDFMIVMPLGKTIMEIFNISPGQFSWVVSAYAGAALTGNLISTAVIDRFDRRSALLVMFVGFTLGTLACAFAPSYPLLLLFRSCTGLFGGTLGALVLAIVSDVIPLERRASAMGWVMTAFSAASVVGVPSAIWIAAVYGWHAPFLVTAFIAACFLLMAYFFVPPLRGHLEASSGARSQVPGTNHGAREGLIDDAALTPTEQVFAVRHPLRRAFDPFVRIFSDPNQRAALLFTLTLMLGHFTIIPFIAPYMQLNIGFTDKSVSLIYFVGGLLTVVLMPLFGKLADRYGRMEVFSIASVFALFSIYFLTNLDTNSVVLGLLATSSFFVVASGRNIPATTMITSVVHPQNRGSFMSIRQSVNEMALFSSSVIAGFIITEGPDGRLQHYEWLGYFTIAMSIIAVGAASRLRAVA</sequence>
<organism evidence="8 9">
    <name type="scientific">Neolewinella lacunae</name>
    <dbReference type="NCBI Taxonomy" id="1517758"/>
    <lineage>
        <taxon>Bacteria</taxon>
        <taxon>Pseudomonadati</taxon>
        <taxon>Bacteroidota</taxon>
        <taxon>Saprospiria</taxon>
        <taxon>Saprospirales</taxon>
        <taxon>Lewinellaceae</taxon>
        <taxon>Neolewinella</taxon>
    </lineage>
</organism>
<keyword evidence="5 6" id="KW-0472">Membrane</keyword>
<dbReference type="CDD" id="cd17324">
    <property type="entry name" value="MFS_NepI_like"/>
    <property type="match status" value="1"/>
</dbReference>
<dbReference type="Proteomes" id="UP000650081">
    <property type="component" value="Unassembled WGS sequence"/>
</dbReference>
<dbReference type="GO" id="GO:0022857">
    <property type="term" value="F:transmembrane transporter activity"/>
    <property type="evidence" value="ECO:0007669"/>
    <property type="project" value="InterPro"/>
</dbReference>
<evidence type="ECO:0000256" key="4">
    <source>
        <dbReference type="ARBA" id="ARBA00022989"/>
    </source>
</evidence>
<feature type="transmembrane region" description="Helical" evidence="6">
    <location>
        <begin position="45"/>
        <end position="65"/>
    </location>
</feature>
<dbReference type="Pfam" id="PF07690">
    <property type="entry name" value="MFS_1"/>
    <property type="match status" value="1"/>
</dbReference>
<reference evidence="8" key="1">
    <citation type="submission" date="2020-08" db="EMBL/GenBank/DDBJ databases">
        <title>Lewinella bacteria from marine environments.</title>
        <authorList>
            <person name="Zhong Y."/>
        </authorList>
    </citation>
    <scope>NUCLEOTIDE SEQUENCE</scope>
    <source>
        <strain evidence="8">KCTC 42187</strain>
    </source>
</reference>
<evidence type="ECO:0000313" key="9">
    <source>
        <dbReference type="Proteomes" id="UP000650081"/>
    </source>
</evidence>
<dbReference type="PANTHER" id="PTHR43124:SF3">
    <property type="entry name" value="CHLORAMPHENICOL EFFLUX PUMP RV0191"/>
    <property type="match status" value="1"/>
</dbReference>
<comment type="caution">
    <text evidence="8">The sequence shown here is derived from an EMBL/GenBank/DDBJ whole genome shotgun (WGS) entry which is preliminary data.</text>
</comment>
<keyword evidence="9" id="KW-1185">Reference proteome</keyword>
<dbReference type="Gene3D" id="1.20.1250.20">
    <property type="entry name" value="MFS general substrate transporter like domains"/>
    <property type="match status" value="1"/>
</dbReference>
<gene>
    <name evidence="8" type="ORF">H9S92_19195</name>
</gene>
<dbReference type="RefSeq" id="WP_187468316.1">
    <property type="nucleotide sequence ID" value="NZ_JACSIT010000152.1"/>
</dbReference>
<feature type="domain" description="Major facilitator superfamily (MFS) profile" evidence="7">
    <location>
        <begin position="7"/>
        <end position="429"/>
    </location>
</feature>
<feature type="transmembrane region" description="Helical" evidence="6">
    <location>
        <begin position="161"/>
        <end position="181"/>
    </location>
</feature>
<dbReference type="GO" id="GO:0005886">
    <property type="term" value="C:plasma membrane"/>
    <property type="evidence" value="ECO:0007669"/>
    <property type="project" value="UniProtKB-SubCell"/>
</dbReference>
<dbReference type="PANTHER" id="PTHR43124">
    <property type="entry name" value="PURINE EFFLUX PUMP PBUE"/>
    <property type="match status" value="1"/>
</dbReference>
<feature type="transmembrane region" description="Helical" evidence="6">
    <location>
        <begin position="281"/>
        <end position="298"/>
    </location>
</feature>